<name>A0ABR1U490_9PEZI</name>
<reference evidence="2 3" key="1">
    <citation type="submission" date="2023-01" db="EMBL/GenBank/DDBJ databases">
        <title>Analysis of 21 Apiospora genomes using comparative genomics revels a genus with tremendous synthesis potential of carbohydrate active enzymes and secondary metabolites.</title>
        <authorList>
            <person name="Sorensen T."/>
        </authorList>
    </citation>
    <scope>NUCLEOTIDE SEQUENCE [LARGE SCALE GENOMIC DNA]</scope>
    <source>
        <strain evidence="2 3">CBS 83171</strain>
    </source>
</reference>
<feature type="region of interest" description="Disordered" evidence="1">
    <location>
        <begin position="1"/>
        <end position="50"/>
    </location>
</feature>
<evidence type="ECO:0000313" key="2">
    <source>
        <dbReference type="EMBL" id="KAK8053512.1"/>
    </source>
</evidence>
<gene>
    <name evidence="2" type="ORF">PG996_012813</name>
</gene>
<feature type="compositionally biased region" description="Low complexity" evidence="1">
    <location>
        <begin position="667"/>
        <end position="678"/>
    </location>
</feature>
<keyword evidence="3" id="KW-1185">Reference proteome</keyword>
<feature type="compositionally biased region" description="Polar residues" evidence="1">
    <location>
        <begin position="86"/>
        <end position="102"/>
    </location>
</feature>
<organism evidence="2 3">
    <name type="scientific">Apiospora saccharicola</name>
    <dbReference type="NCBI Taxonomy" id="335842"/>
    <lineage>
        <taxon>Eukaryota</taxon>
        <taxon>Fungi</taxon>
        <taxon>Dikarya</taxon>
        <taxon>Ascomycota</taxon>
        <taxon>Pezizomycotina</taxon>
        <taxon>Sordariomycetes</taxon>
        <taxon>Xylariomycetidae</taxon>
        <taxon>Amphisphaeriales</taxon>
        <taxon>Apiosporaceae</taxon>
        <taxon>Apiospora</taxon>
    </lineage>
</organism>
<feature type="compositionally biased region" description="Low complexity" evidence="1">
    <location>
        <begin position="211"/>
        <end position="224"/>
    </location>
</feature>
<dbReference type="EMBL" id="JAQQWM010000008">
    <property type="protein sequence ID" value="KAK8053512.1"/>
    <property type="molecule type" value="Genomic_DNA"/>
</dbReference>
<feature type="compositionally biased region" description="Basic and acidic residues" evidence="1">
    <location>
        <begin position="38"/>
        <end position="47"/>
    </location>
</feature>
<feature type="region of interest" description="Disordered" evidence="1">
    <location>
        <begin position="537"/>
        <end position="600"/>
    </location>
</feature>
<feature type="region of interest" description="Disordered" evidence="1">
    <location>
        <begin position="390"/>
        <end position="411"/>
    </location>
</feature>
<sequence>MDTSSPTALAMCGGVYRPDGTAPQRTSPSDKGVFMAKKKPENTEDTAKANLVNNSHVVETSLALPNVYQSFDSWKQKQKRKQQQRPSVISTSTPGQPQQPKSANLHDTKKNSRHSRANMDSVSALVPEAEQKAPASTVPYTGRSSDHDYIEIGTRSWSKTDRFQRHASCGTPRLSNPNFLRPDAPPSTGKLENPDQASSAVSMPPTDPRVRQNSSSQRRSVPVPEFFRPDTVSASESKPVRDCFTASKPHDAARYQESGDSIHKSVENDEKFGRSNIRNIHNSMLQHPFYDSLRCMMPTDYDENDGDVFTLLDEVHAANNNTNPMANASINQGVAMTGRSNLAFTHDPAPWETSECVPDELPHTAPSVPLKAPPCPDATASVWDIDSNGPLALKPLPPRDNPKPSLPARDLANPSYIEQSCRRAAEIANTTANHSTIDRGSTRIGSDRPQSTLSFGPPGVAPDTAFVPEHRGYCPMSLEETDRLVHSLSTNDLIALCTKCQCELQERGRSFTSLLSGSTGDRNNGSATATQGAAATIPDYGVGIGSGRASKDKRKFGAADSDTEENTGAANAKTPAHPQQDEQQKNKKQRSELVSMSPSLHERARQIIRDTFGPSFVWDPSASHLELQSKAKSQPEEAASAEEHGGDDQQLEQQLEDATPRNESERTTATATEMTVAEPLPTHQAVVDKADDVEWQYVKEDSWKSPEPLCGDVFEMVDRQESS</sequence>
<proteinExistence type="predicted"/>
<feature type="compositionally biased region" description="Basic and acidic residues" evidence="1">
    <location>
        <begin position="627"/>
        <end position="647"/>
    </location>
</feature>
<accession>A0ABR1U490</accession>
<evidence type="ECO:0000256" key="1">
    <source>
        <dbReference type="SAM" id="MobiDB-lite"/>
    </source>
</evidence>
<feature type="region of interest" description="Disordered" evidence="1">
    <location>
        <begin position="73"/>
        <end position="147"/>
    </location>
</feature>
<evidence type="ECO:0000313" key="3">
    <source>
        <dbReference type="Proteomes" id="UP001446871"/>
    </source>
</evidence>
<protein>
    <submittedName>
        <fullName evidence="2">Uncharacterized protein</fullName>
    </submittedName>
</protein>
<dbReference type="Proteomes" id="UP001446871">
    <property type="component" value="Unassembled WGS sequence"/>
</dbReference>
<feature type="region of interest" description="Disordered" evidence="1">
    <location>
        <begin position="436"/>
        <end position="460"/>
    </location>
</feature>
<feature type="region of interest" description="Disordered" evidence="1">
    <location>
        <begin position="167"/>
        <end position="239"/>
    </location>
</feature>
<comment type="caution">
    <text evidence="2">The sequence shown here is derived from an EMBL/GenBank/DDBJ whole genome shotgun (WGS) entry which is preliminary data.</text>
</comment>
<feature type="compositionally biased region" description="Basic and acidic residues" evidence="1">
    <location>
        <begin position="579"/>
        <end position="591"/>
    </location>
</feature>
<feature type="region of interest" description="Disordered" evidence="1">
    <location>
        <begin position="627"/>
        <end position="688"/>
    </location>
</feature>